<gene>
    <name evidence="3" type="ORF">A7A08_01292</name>
</gene>
<dbReference type="Proteomes" id="UP000095087">
    <property type="component" value="Unassembled WGS sequence"/>
</dbReference>
<feature type="compositionally biased region" description="Low complexity" evidence="1">
    <location>
        <begin position="1429"/>
        <end position="1450"/>
    </location>
</feature>
<dbReference type="SUPFAM" id="SSF75011">
    <property type="entry name" value="3-carboxy-cis,cis-mucoante lactonizing enzyme"/>
    <property type="match status" value="1"/>
</dbReference>
<name>A0A1E2S125_9HYPH</name>
<evidence type="ECO:0000313" key="4">
    <source>
        <dbReference type="Proteomes" id="UP000095087"/>
    </source>
</evidence>
<feature type="compositionally biased region" description="Low complexity" evidence="1">
    <location>
        <begin position="1390"/>
        <end position="1403"/>
    </location>
</feature>
<comment type="caution">
    <text evidence="3">The sequence shown here is derived from an EMBL/GenBank/DDBJ whole genome shotgun (WGS) entry which is preliminary data.</text>
</comment>
<feature type="compositionally biased region" description="Polar residues" evidence="1">
    <location>
        <begin position="807"/>
        <end position="819"/>
    </location>
</feature>
<feature type="region of interest" description="Disordered" evidence="1">
    <location>
        <begin position="1055"/>
        <end position="1110"/>
    </location>
</feature>
<evidence type="ECO:0000256" key="2">
    <source>
        <dbReference type="SAM" id="Phobius"/>
    </source>
</evidence>
<evidence type="ECO:0000256" key="1">
    <source>
        <dbReference type="SAM" id="MobiDB-lite"/>
    </source>
</evidence>
<dbReference type="STRING" id="1177755.A7A08_01292"/>
<feature type="compositionally biased region" description="Gly residues" evidence="1">
    <location>
        <begin position="1081"/>
        <end position="1096"/>
    </location>
</feature>
<feature type="compositionally biased region" description="Basic residues" evidence="1">
    <location>
        <begin position="1404"/>
        <end position="1423"/>
    </location>
</feature>
<feature type="region of interest" description="Disordered" evidence="1">
    <location>
        <begin position="1384"/>
        <end position="1450"/>
    </location>
</feature>
<accession>A0A1E2S125</accession>
<keyword evidence="2" id="KW-1133">Transmembrane helix</keyword>
<organism evidence="3 4">
    <name type="scientific">Methyloligella halotolerans</name>
    <dbReference type="NCBI Taxonomy" id="1177755"/>
    <lineage>
        <taxon>Bacteria</taxon>
        <taxon>Pseudomonadati</taxon>
        <taxon>Pseudomonadota</taxon>
        <taxon>Alphaproteobacteria</taxon>
        <taxon>Hyphomicrobiales</taxon>
        <taxon>Hyphomicrobiaceae</taxon>
        <taxon>Methyloligella</taxon>
    </lineage>
</organism>
<feature type="region of interest" description="Disordered" evidence="1">
    <location>
        <begin position="800"/>
        <end position="820"/>
    </location>
</feature>
<keyword evidence="2" id="KW-0472">Membrane</keyword>
<sequence length="1450" mass="148042">MVVAFGPALGAGRLPDCGSGRGRSGRFRLSLNRFVILISWALFWLLASLGALAAQDGGGASGLAPGDLAISGFAGTKLSSPSLPAGTNPIDQTVIDESAAALTVYDLGYLGGPLKGQLVSPLVKFAVPAKDIGQVYSLIFDPGKDGLSPSLYAAATSAYGLNIIGAKPDAKGLPVRLKTGEAGARFMPGQFGGLDGASPGAIWKIDGRTGEATLLADTAFTGIANSGPGLGGLAIDPASRNLYASDLDTGLIHRFGLDYNAANLGQFDHGVAGRPARGLKPLEDDGKRADITSPDFKAEDPSTWGFTPEARRVRGLTVHGGRLYYSVDQGPEIWSVGLEPDGAFAEDARSELEVKTEQPVVVANIAFDAKGDMILGLRRPLKASYDYTAFTEPGSAKPLLFKLEQPDDPATPGIWSPEPQTYNVGTGPGNEAGAGGAGLQYAFTEDGSLDTQTCDASIVFSVEGIAEDGSGHGAQVSSTSAVEPADAPATSALINFSPKQDKPDLIGHVGDTQAFQICKGEAGYPPIAGGSLGGFPPIAGGGGGGFPPIAGGGGFPPVAGGGGTGLPPVVGGGGTTVPETPGGGGGKTTEATNGEPAQIGDLAITKLNTSTHCDETKVCRWEILVENTTEKEAPGPITVQDTLSAGNAALATAKLVESTAGWTCSSAPPNFACTRAEGIPPRTSIQLQVGFETGPIGAAEAVKNCTTITPLPAAPGPAPAPKPAAPEQKGELVPYGNSLLKFASFAVPQQTPLPWRFLHRVADGDPSGKNLCVRWEKDGFSVNQRTGGAVSFLDLKQVPRGGEPSRLTGTASRITSNGPQRAEIQAGTITQDRFSFVVRWPNDTPPDFETVVTYQGTVGPDGSVTGKAITAGGGTTSFTNVAPLKCLLSETCDAYGRAADGAMQEAEQLNCAIDREPAGRWTRDQMSHEKWCMAQPVNAPIIAQETNARTALLVQCKAKAPGCDDYAKQAIVGGEENKRLNCSLNQGFMSADLAEQKKLCMQTAASPESLLSAQKTVLDQCRAQQAAANPPAAAGAAPNKEGLVPGVEAVAPAPAAPAATGVPPGAPQSCAVMPTTRPTPGGDGGAGGGVGPGGAPAGPKPGEPVPQGNGLSISKEAVVADCSGATGCEFKIKVKNDGNAPVDKLTVVDAPTGDGALDLPGDDMAVLPRAPWSCSKGFPTRCERGTPLAPGASDEFNMGLKIGAKATATTMNNCASVEPQLPPVAAPAAPVMAPLSSDKDGFKTELVPAGNSCAKAQSCPWRFTTTNTSAETRTFSIVLNADFVYTDPVTSVRGAGVKVDSVTANPAMACGPRADDKAKQLVCNVGEVTLTPGQSYTADMNLTVGAPPNIGDNGSMLNAVTVSYSTAKLSSIGKATAGVAVAPGAGGQGAIPRPSRSRPAPACHSRRHRSSRASFRSARKNPPRRAPVVRRSAISISPSSTTPTRRSTGR</sequence>
<keyword evidence="4" id="KW-1185">Reference proteome</keyword>
<reference evidence="3 4" key="1">
    <citation type="submission" date="2016-07" db="EMBL/GenBank/DDBJ databases">
        <title>Draft genome sequence of Methyloligella halotolerans C2T (VKM B-2706T=CCUG 61687T=DSM 25045T), a halotolerant polyhydroxybutyrate accumulating methylotroph.</title>
        <authorList>
            <person name="Vasilenko O.V."/>
            <person name="Doronina N.V."/>
            <person name="Poroshina M.N."/>
            <person name="Tarlachkov S.V."/>
            <person name="Trotsenko Y.A."/>
        </authorList>
    </citation>
    <scope>NUCLEOTIDE SEQUENCE [LARGE SCALE GENOMIC DNA]</scope>
    <source>
        <strain evidence="3 4">VKM B-2706</strain>
    </source>
</reference>
<proteinExistence type="predicted"/>
<keyword evidence="2" id="KW-0812">Transmembrane</keyword>
<evidence type="ECO:0008006" key="5">
    <source>
        <dbReference type="Google" id="ProtNLM"/>
    </source>
</evidence>
<dbReference type="PATRIC" id="fig|1177755.3.peg.1299"/>
<evidence type="ECO:0000313" key="3">
    <source>
        <dbReference type="EMBL" id="ODA68122.1"/>
    </source>
</evidence>
<protein>
    <recommendedName>
        <fullName evidence="5">DUF11 domain-containing protein</fullName>
    </recommendedName>
</protein>
<feature type="transmembrane region" description="Helical" evidence="2">
    <location>
        <begin position="31"/>
        <end position="54"/>
    </location>
</feature>
<dbReference type="EMBL" id="MASI01000002">
    <property type="protein sequence ID" value="ODA68122.1"/>
    <property type="molecule type" value="Genomic_DNA"/>
</dbReference>